<gene>
    <name evidence="2" type="primary">LOC109701869</name>
</gene>
<evidence type="ECO:0000313" key="2">
    <source>
        <dbReference type="RefSeq" id="XP_073909386.1"/>
    </source>
</evidence>
<dbReference type="RefSeq" id="XP_073909386.1">
    <property type="nucleotide sequence ID" value="XM_074053285.1"/>
</dbReference>
<organism evidence="1 2">
    <name type="scientific">Castor canadensis</name>
    <name type="common">American beaver</name>
    <dbReference type="NCBI Taxonomy" id="51338"/>
    <lineage>
        <taxon>Eukaryota</taxon>
        <taxon>Metazoa</taxon>
        <taxon>Chordata</taxon>
        <taxon>Craniata</taxon>
        <taxon>Vertebrata</taxon>
        <taxon>Euteleostomi</taxon>
        <taxon>Mammalia</taxon>
        <taxon>Eutheria</taxon>
        <taxon>Euarchontoglires</taxon>
        <taxon>Glires</taxon>
        <taxon>Rodentia</taxon>
        <taxon>Castorimorpha</taxon>
        <taxon>Castoridae</taxon>
        <taxon>Castor</taxon>
    </lineage>
</organism>
<sequence length="306" mass="34580">MELSEDPKLQPILFELLLSMYLVTTFGNLLIILAIISDSQLHTPMYFFLFNLSLADICFISTTVPKMIVHIHIQNGVISYVACLSQMSLIIMFRCMDDMLLTVMAYDRFLSICHPLHCLVIMNPRFCGTLVFVSFLFSIMDSQLQNLIVLQFTCFKNMEISNFFCDPSQLLNLSCSETFIGSIVIYFIGSVFGFIPISGILFSYYKIVSSILRIPSSTGRYKAFTTCGSHLSVVCLFYGTGFGVYLGSTVSHCPSKGAVASLMYTVVTPMLNPFIYILRNRDISRTLKRLNCRKNLTQDMLHPFGI</sequence>
<accession>A0AC58KWU6</accession>
<reference evidence="2" key="1">
    <citation type="submission" date="2025-08" db="UniProtKB">
        <authorList>
            <consortium name="RefSeq"/>
        </authorList>
    </citation>
    <scope>IDENTIFICATION</scope>
</reference>
<protein>
    <submittedName>
        <fullName evidence="2">Olfactory receptor 7E24-like</fullName>
    </submittedName>
</protein>
<name>A0AC58KWU6_CASCN</name>
<dbReference type="Proteomes" id="UP001732720">
    <property type="component" value="Chromosome 14"/>
</dbReference>
<evidence type="ECO:0000313" key="1">
    <source>
        <dbReference type="Proteomes" id="UP001732720"/>
    </source>
</evidence>
<keyword evidence="1" id="KW-1185">Reference proteome</keyword>
<proteinExistence type="predicted"/>